<sequence>GAVYVRWGRSACHRGADLVYAGAMGGARIYDSGGGSGYLCLPYDPQYSERTIPRQSGRAAVWGTEYRVEHFPFTLPYRGITSLMHHDVPCAVCMAISRHHVLMIPGRYDCYDGWRVEYVGYVMTGQKTDLGRMQHVCLDKDPDTVPGGYRAQNGSVVIPVEAKCGSLPCPPYAEGHEFSCVVCTR</sequence>
<dbReference type="EnsemblMetazoa" id="CapteT93429">
    <property type="protein sequence ID" value="CapteP93429"/>
    <property type="gene ID" value="CapteG93429"/>
</dbReference>
<proteinExistence type="predicted"/>
<dbReference type="Proteomes" id="UP000014760">
    <property type="component" value="Unassembled WGS sequence"/>
</dbReference>
<dbReference type="HOGENOM" id="CLU_056628_2_1_1"/>
<evidence type="ECO:0000313" key="3">
    <source>
        <dbReference type="Proteomes" id="UP000014760"/>
    </source>
</evidence>
<accession>R7VL47</accession>
<organism evidence="1">
    <name type="scientific">Capitella teleta</name>
    <name type="common">Polychaete worm</name>
    <dbReference type="NCBI Taxonomy" id="283909"/>
    <lineage>
        <taxon>Eukaryota</taxon>
        <taxon>Metazoa</taxon>
        <taxon>Spiralia</taxon>
        <taxon>Lophotrochozoa</taxon>
        <taxon>Annelida</taxon>
        <taxon>Polychaeta</taxon>
        <taxon>Sedentaria</taxon>
        <taxon>Scolecida</taxon>
        <taxon>Capitellidae</taxon>
        <taxon>Capitella</taxon>
    </lineage>
</organism>
<evidence type="ECO:0000313" key="2">
    <source>
        <dbReference type="EnsemblMetazoa" id="CapteP93429"/>
    </source>
</evidence>
<dbReference type="EMBL" id="KB292570">
    <property type="protein sequence ID" value="ELU17300.1"/>
    <property type="molecule type" value="Genomic_DNA"/>
</dbReference>
<keyword evidence="3" id="KW-1185">Reference proteome</keyword>
<dbReference type="EMBL" id="AMQN01004076">
    <property type="status" value="NOT_ANNOTATED_CDS"/>
    <property type="molecule type" value="Genomic_DNA"/>
</dbReference>
<evidence type="ECO:0000313" key="1">
    <source>
        <dbReference type="EMBL" id="ELU17300.1"/>
    </source>
</evidence>
<dbReference type="OMA" id="HGRELAC"/>
<dbReference type="InterPro" id="IPR051077">
    <property type="entry name" value="Ca-dependent_lectin"/>
</dbReference>
<reference evidence="1 3" key="2">
    <citation type="journal article" date="2013" name="Nature">
        <title>Insights into bilaterian evolution from three spiralian genomes.</title>
        <authorList>
            <person name="Simakov O."/>
            <person name="Marletaz F."/>
            <person name="Cho S.J."/>
            <person name="Edsinger-Gonzales E."/>
            <person name="Havlak P."/>
            <person name="Hellsten U."/>
            <person name="Kuo D.H."/>
            <person name="Larsson T."/>
            <person name="Lv J."/>
            <person name="Arendt D."/>
            <person name="Savage R."/>
            <person name="Osoegawa K."/>
            <person name="de Jong P."/>
            <person name="Grimwood J."/>
            <person name="Chapman J.A."/>
            <person name="Shapiro H."/>
            <person name="Aerts A."/>
            <person name="Otillar R.P."/>
            <person name="Terry A.Y."/>
            <person name="Boore J.L."/>
            <person name="Grigoriev I.V."/>
            <person name="Lindberg D.R."/>
            <person name="Seaver E.C."/>
            <person name="Weisblat D.A."/>
            <person name="Putnam N.H."/>
            <person name="Rokhsar D.S."/>
        </authorList>
    </citation>
    <scope>NUCLEOTIDE SEQUENCE</scope>
    <source>
        <strain evidence="1 3">I ESC-2004</strain>
    </source>
</reference>
<dbReference type="PANTHER" id="PTHR24024">
    <property type="entry name" value="PULMONARY SURFACTANT-ASSOCIATED PROTEIN A"/>
    <property type="match status" value="1"/>
</dbReference>
<dbReference type="GO" id="GO:0005615">
    <property type="term" value="C:extracellular space"/>
    <property type="evidence" value="ECO:0007669"/>
    <property type="project" value="TreeGrafter"/>
</dbReference>
<dbReference type="AlphaFoldDB" id="R7VL47"/>
<dbReference type="OrthoDB" id="6127486at2759"/>
<feature type="non-terminal residue" evidence="1">
    <location>
        <position position="1"/>
    </location>
</feature>
<protein>
    <submittedName>
        <fullName evidence="1 2">Uncharacterized protein</fullName>
    </submittedName>
</protein>
<gene>
    <name evidence="1" type="ORF">CAPTEDRAFT_93429</name>
</gene>
<dbReference type="PANTHER" id="PTHR24024:SF18">
    <property type="entry name" value="SHORT-CHAIN COLLAGEN C4-LIKE"/>
    <property type="match status" value="1"/>
</dbReference>
<name>R7VL47_CAPTE</name>
<reference evidence="2" key="3">
    <citation type="submission" date="2015-06" db="UniProtKB">
        <authorList>
            <consortium name="EnsemblMetazoa"/>
        </authorList>
    </citation>
    <scope>IDENTIFICATION</scope>
</reference>
<reference evidence="3" key="1">
    <citation type="submission" date="2012-12" db="EMBL/GenBank/DDBJ databases">
        <authorList>
            <person name="Hellsten U."/>
            <person name="Grimwood J."/>
            <person name="Chapman J.A."/>
            <person name="Shapiro H."/>
            <person name="Aerts A."/>
            <person name="Otillar R.P."/>
            <person name="Terry A.Y."/>
            <person name="Boore J.L."/>
            <person name="Simakov O."/>
            <person name="Marletaz F."/>
            <person name="Cho S.-J."/>
            <person name="Edsinger-Gonzales E."/>
            <person name="Havlak P."/>
            <person name="Kuo D.-H."/>
            <person name="Larsson T."/>
            <person name="Lv J."/>
            <person name="Arendt D."/>
            <person name="Savage R."/>
            <person name="Osoegawa K."/>
            <person name="de Jong P."/>
            <person name="Lindberg D.R."/>
            <person name="Seaver E.C."/>
            <person name="Weisblat D.A."/>
            <person name="Putnam N.H."/>
            <person name="Grigoriev I.V."/>
            <person name="Rokhsar D.S."/>
        </authorList>
    </citation>
    <scope>NUCLEOTIDE SEQUENCE</scope>
    <source>
        <strain evidence="3">I ESC-2004</strain>
    </source>
</reference>